<organism evidence="4 5">
    <name type="scientific">Aerolutibacter ruishenii</name>
    <dbReference type="NCBI Taxonomy" id="686800"/>
    <lineage>
        <taxon>Bacteria</taxon>
        <taxon>Pseudomonadati</taxon>
        <taxon>Pseudomonadota</taxon>
        <taxon>Gammaproteobacteria</taxon>
        <taxon>Lysobacterales</taxon>
        <taxon>Lysobacteraceae</taxon>
        <taxon>Aerolutibacter</taxon>
    </lineage>
</organism>
<dbReference type="PANTHER" id="PTHR13504:SF38">
    <property type="entry name" value="FIDO DOMAIN-CONTAINING PROTEIN"/>
    <property type="match status" value="1"/>
</dbReference>
<accession>A0A562LRJ5</accession>
<dbReference type="InterPro" id="IPR003812">
    <property type="entry name" value="Fido"/>
</dbReference>
<dbReference type="PANTHER" id="PTHR13504">
    <property type="entry name" value="FIDO DOMAIN-CONTAINING PROTEIN DDB_G0283145"/>
    <property type="match status" value="1"/>
</dbReference>
<dbReference type="Proteomes" id="UP000316471">
    <property type="component" value="Unassembled WGS sequence"/>
</dbReference>
<feature type="binding site" evidence="2">
    <location>
        <begin position="276"/>
        <end position="283"/>
    </location>
    <ligand>
        <name>ATP</name>
        <dbReference type="ChEBI" id="CHEBI:30616"/>
    </ligand>
</feature>
<feature type="active site" evidence="1">
    <location>
        <position position="272"/>
    </location>
</feature>
<evidence type="ECO:0000313" key="4">
    <source>
        <dbReference type="EMBL" id="TWI10222.1"/>
    </source>
</evidence>
<keyword evidence="2" id="KW-0067">ATP-binding</keyword>
<gene>
    <name evidence="4" type="ORF">IP93_01799</name>
</gene>
<dbReference type="SUPFAM" id="SSF140931">
    <property type="entry name" value="Fic-like"/>
    <property type="match status" value="1"/>
</dbReference>
<evidence type="ECO:0000256" key="2">
    <source>
        <dbReference type="PIRSR" id="PIRSR640198-2"/>
    </source>
</evidence>
<dbReference type="RefSeq" id="WP_144814694.1">
    <property type="nucleotide sequence ID" value="NZ_VLKP01000007.1"/>
</dbReference>
<reference evidence="4 5" key="1">
    <citation type="journal article" date="2015" name="Stand. Genomic Sci.">
        <title>Genomic Encyclopedia of Bacterial and Archaeal Type Strains, Phase III: the genomes of soil and plant-associated and newly described type strains.</title>
        <authorList>
            <person name="Whitman W.B."/>
            <person name="Woyke T."/>
            <person name="Klenk H.P."/>
            <person name="Zhou Y."/>
            <person name="Lilburn T.G."/>
            <person name="Beck B.J."/>
            <person name="De Vos P."/>
            <person name="Vandamme P."/>
            <person name="Eisen J.A."/>
            <person name="Garrity G."/>
            <person name="Hugenholtz P."/>
            <person name="Kyrpides N.C."/>
        </authorList>
    </citation>
    <scope>NUCLEOTIDE SEQUENCE [LARGE SCALE GENOMIC DNA]</scope>
    <source>
        <strain evidence="4 5">CGMCC 1.10136</strain>
    </source>
</reference>
<dbReference type="AlphaFoldDB" id="A0A562LRJ5"/>
<dbReference type="InterPro" id="IPR036597">
    <property type="entry name" value="Fido-like_dom_sf"/>
</dbReference>
<sequence length="445" mass="49692">MKLPVTAPQLEELLVPGRVALPAILGRGIGPEIDGVYEHWDHLRHLTPPDGLDATAWWAAIKLARSVLARALPFHDKHGTPFAVSVTGTMQRKLHFLDREASGVILGADQDDDASIRRRHLARSLIEEAMTSSQLEGASTTRRVAKEMLSTGRPPRDRSEQMIYNNYATMQSLGGLRDRPLTVDLILEIHRRLMRDAIDEADQAGRLRTAEDNVIVQDRGDPTIVLHVPPPAAELPARLQALCDFANDDNEGEFLHPIVRAIAIHFMVGYDHPFCDGNGRIARALFYWSMLRSGYWLSEFVSISSVLKKAQGKYVRAHLYTESDGADVSYFVAHQLDVVIDAVNSLRAYLARKGRERRQAESLLRPASRLGAALNHRQRALLLHAVAHPDSDYSIAGHQAAHRVTYATARSDLLGLVKLKLLRKRQLGKAFSFRPVADLAQRLER</sequence>
<dbReference type="Pfam" id="PF02661">
    <property type="entry name" value="Fic"/>
    <property type="match status" value="1"/>
</dbReference>
<dbReference type="GO" id="GO:0005524">
    <property type="term" value="F:ATP binding"/>
    <property type="evidence" value="ECO:0007669"/>
    <property type="project" value="UniProtKB-KW"/>
</dbReference>
<comment type="caution">
    <text evidence="4">The sequence shown here is derived from an EMBL/GenBank/DDBJ whole genome shotgun (WGS) entry which is preliminary data.</text>
</comment>
<name>A0A562LRJ5_9GAMM</name>
<evidence type="ECO:0000256" key="1">
    <source>
        <dbReference type="PIRSR" id="PIRSR640198-1"/>
    </source>
</evidence>
<evidence type="ECO:0000259" key="3">
    <source>
        <dbReference type="PROSITE" id="PS51459"/>
    </source>
</evidence>
<dbReference type="OrthoDB" id="9807853at2"/>
<feature type="binding site" evidence="2">
    <location>
        <begin position="216"/>
        <end position="227"/>
    </location>
    <ligand>
        <name>ATP</name>
        <dbReference type="ChEBI" id="CHEBI:30616"/>
    </ligand>
</feature>
<dbReference type="EMBL" id="VLKP01000007">
    <property type="protein sequence ID" value="TWI10222.1"/>
    <property type="molecule type" value="Genomic_DNA"/>
</dbReference>
<protein>
    <submittedName>
        <fullName evidence="4">Fic family protein</fullName>
    </submittedName>
</protein>
<keyword evidence="2" id="KW-0547">Nucleotide-binding</keyword>
<dbReference type="Gene3D" id="1.10.3290.10">
    <property type="entry name" value="Fido-like domain"/>
    <property type="match status" value="1"/>
</dbReference>
<dbReference type="PROSITE" id="PS51459">
    <property type="entry name" value="FIDO"/>
    <property type="match status" value="1"/>
</dbReference>
<evidence type="ECO:0000313" key="5">
    <source>
        <dbReference type="Proteomes" id="UP000316471"/>
    </source>
</evidence>
<proteinExistence type="predicted"/>
<dbReference type="InterPro" id="IPR040198">
    <property type="entry name" value="Fido_containing"/>
</dbReference>
<feature type="domain" description="Fido" evidence="3">
    <location>
        <begin position="181"/>
        <end position="334"/>
    </location>
</feature>
<keyword evidence="5" id="KW-1185">Reference proteome</keyword>